<keyword evidence="3" id="KW-0862">Zinc</keyword>
<evidence type="ECO:0000259" key="5">
    <source>
        <dbReference type="PROSITE" id="PS50808"/>
    </source>
</evidence>
<dbReference type="WBParaSite" id="ACRNAN_scaffold746.g22144.t1">
    <property type="protein sequence ID" value="ACRNAN_scaffold746.g22144.t1"/>
    <property type="gene ID" value="ACRNAN_scaffold746.g22144"/>
</dbReference>
<evidence type="ECO:0000256" key="4">
    <source>
        <dbReference type="PROSITE-ProRule" id="PRU00027"/>
    </source>
</evidence>
<dbReference type="Pfam" id="PF02892">
    <property type="entry name" value="zf-BED"/>
    <property type="match status" value="1"/>
</dbReference>
<reference evidence="7" key="1">
    <citation type="submission" date="2022-11" db="UniProtKB">
        <authorList>
            <consortium name="WormBaseParasite"/>
        </authorList>
    </citation>
    <scope>IDENTIFICATION</scope>
</reference>
<dbReference type="InterPro" id="IPR036236">
    <property type="entry name" value="Znf_C2H2_sf"/>
</dbReference>
<dbReference type="InterPro" id="IPR003656">
    <property type="entry name" value="Znf_BED"/>
</dbReference>
<dbReference type="GO" id="GO:0003677">
    <property type="term" value="F:DNA binding"/>
    <property type="evidence" value="ECO:0007669"/>
    <property type="project" value="InterPro"/>
</dbReference>
<dbReference type="SUPFAM" id="SSF57667">
    <property type="entry name" value="beta-beta-alpha zinc fingers"/>
    <property type="match status" value="1"/>
</dbReference>
<proteinExistence type="predicted"/>
<evidence type="ECO:0000313" key="6">
    <source>
        <dbReference type="Proteomes" id="UP000887540"/>
    </source>
</evidence>
<feature type="domain" description="BED-type" evidence="5">
    <location>
        <begin position="56"/>
        <end position="110"/>
    </location>
</feature>
<name>A0A914EFR9_9BILA</name>
<protein>
    <submittedName>
        <fullName evidence="7">BED-type domain-containing protein</fullName>
    </submittedName>
</protein>
<sequence>MGDSQETSNDHSNGLLINDVQMAYKSEMMLQQAEEGMEPKNIVKIMLDSPLKGQVNQISAVWKHFELVSPLDSLQVCCLICGKIMNRSDRSTKSMWGHLKAYHRDTVGEEVFSLKQKKRGRPANITGDEIANESETRDSEVVILATTTNYETYAFANLDVNFPMNTIETGEVNSSPKIENEEVVEQDETLSDDIAATDINQQNTIENINSMGESTVLDINDDTQISQEQNNVFSVNGSLKDSQAIVSVMSQMPILFQQPKSDFPIVNGKLPEIKQGATSFSLSDPVALSTMLNIAIDLDLTFSCHSRRGPIEYCFESNRTAERSGRRGRMVSLVCVDDKILITERVNGDNFMRSIDCAHSPKTSFPKTRDGP</sequence>
<organism evidence="6 7">
    <name type="scientific">Acrobeloides nanus</name>
    <dbReference type="NCBI Taxonomy" id="290746"/>
    <lineage>
        <taxon>Eukaryota</taxon>
        <taxon>Metazoa</taxon>
        <taxon>Ecdysozoa</taxon>
        <taxon>Nematoda</taxon>
        <taxon>Chromadorea</taxon>
        <taxon>Rhabditida</taxon>
        <taxon>Tylenchina</taxon>
        <taxon>Cephalobomorpha</taxon>
        <taxon>Cephaloboidea</taxon>
        <taxon>Cephalobidae</taxon>
        <taxon>Acrobeloides</taxon>
    </lineage>
</organism>
<dbReference type="PROSITE" id="PS50808">
    <property type="entry name" value="ZF_BED"/>
    <property type="match status" value="1"/>
</dbReference>
<evidence type="ECO:0000256" key="3">
    <source>
        <dbReference type="ARBA" id="ARBA00022833"/>
    </source>
</evidence>
<dbReference type="Proteomes" id="UP000887540">
    <property type="component" value="Unplaced"/>
</dbReference>
<dbReference type="GO" id="GO:0008270">
    <property type="term" value="F:zinc ion binding"/>
    <property type="evidence" value="ECO:0007669"/>
    <property type="project" value="UniProtKB-KW"/>
</dbReference>
<keyword evidence="1" id="KW-0479">Metal-binding</keyword>
<dbReference type="AlphaFoldDB" id="A0A914EFR9"/>
<evidence type="ECO:0000313" key="7">
    <source>
        <dbReference type="WBParaSite" id="ACRNAN_scaffold746.g22144.t1"/>
    </source>
</evidence>
<evidence type="ECO:0000256" key="2">
    <source>
        <dbReference type="ARBA" id="ARBA00022771"/>
    </source>
</evidence>
<dbReference type="SMART" id="SM00614">
    <property type="entry name" value="ZnF_BED"/>
    <property type="match status" value="1"/>
</dbReference>
<accession>A0A914EFR9</accession>
<keyword evidence="2 4" id="KW-0863">Zinc-finger</keyword>
<evidence type="ECO:0000256" key="1">
    <source>
        <dbReference type="ARBA" id="ARBA00022723"/>
    </source>
</evidence>
<keyword evidence="6" id="KW-1185">Reference proteome</keyword>